<feature type="transmembrane region" description="Helical" evidence="8">
    <location>
        <begin position="864"/>
        <end position="886"/>
    </location>
</feature>
<evidence type="ECO:0000256" key="7">
    <source>
        <dbReference type="ARBA" id="ARBA00023286"/>
    </source>
</evidence>
<dbReference type="SUPFAM" id="SSF51206">
    <property type="entry name" value="cAMP-binding domain-like"/>
    <property type="match status" value="4"/>
</dbReference>
<comment type="caution">
    <text evidence="10">The sequence shown here is derived from an EMBL/GenBank/DDBJ whole genome shotgun (WGS) entry which is preliminary data.</text>
</comment>
<evidence type="ECO:0000313" key="10">
    <source>
        <dbReference type="EMBL" id="EJK45937.1"/>
    </source>
</evidence>
<dbReference type="Gene3D" id="1.10.287.70">
    <property type="match status" value="4"/>
</dbReference>
<evidence type="ECO:0000256" key="8">
    <source>
        <dbReference type="SAM" id="Phobius"/>
    </source>
</evidence>
<evidence type="ECO:0000256" key="6">
    <source>
        <dbReference type="ARBA" id="ARBA00023136"/>
    </source>
</evidence>
<feature type="transmembrane region" description="Helical" evidence="8">
    <location>
        <begin position="898"/>
        <end position="917"/>
    </location>
</feature>
<dbReference type="InterPro" id="IPR014710">
    <property type="entry name" value="RmlC-like_jellyroll"/>
</dbReference>
<accession>K0RH38</accession>
<dbReference type="eggNOG" id="KOG0500">
    <property type="taxonomic scope" value="Eukaryota"/>
</dbReference>
<keyword evidence="5" id="KW-0406">Ion transport</keyword>
<keyword evidence="11" id="KW-1185">Reference proteome</keyword>
<keyword evidence="7" id="KW-0407">Ion channel</keyword>
<feature type="transmembrane region" description="Helical" evidence="8">
    <location>
        <begin position="1557"/>
        <end position="1581"/>
    </location>
</feature>
<dbReference type="PROSITE" id="PS50042">
    <property type="entry name" value="CNMP_BINDING_3"/>
    <property type="match status" value="3"/>
</dbReference>
<feature type="transmembrane region" description="Helical" evidence="8">
    <location>
        <begin position="101"/>
        <end position="127"/>
    </location>
</feature>
<feature type="transmembrane region" description="Helical" evidence="8">
    <location>
        <begin position="1337"/>
        <end position="1357"/>
    </location>
</feature>
<dbReference type="InterPro" id="IPR018490">
    <property type="entry name" value="cNMP-bd_dom_sf"/>
</dbReference>
<dbReference type="InterPro" id="IPR013099">
    <property type="entry name" value="K_chnl_dom"/>
</dbReference>
<dbReference type="Proteomes" id="UP000266841">
    <property type="component" value="Unassembled WGS sequence"/>
</dbReference>
<dbReference type="Gene3D" id="1.10.287.630">
    <property type="entry name" value="Helix hairpin bin"/>
    <property type="match status" value="4"/>
</dbReference>
<evidence type="ECO:0000256" key="2">
    <source>
        <dbReference type="ARBA" id="ARBA00022448"/>
    </source>
</evidence>
<dbReference type="GO" id="GO:0005221">
    <property type="term" value="F:intracellularly cyclic nucleotide-activated monoatomic cation channel activity"/>
    <property type="evidence" value="ECO:0007669"/>
    <property type="project" value="InterPro"/>
</dbReference>
<dbReference type="GO" id="GO:0044877">
    <property type="term" value="F:protein-containing complex binding"/>
    <property type="evidence" value="ECO:0007669"/>
    <property type="project" value="TreeGrafter"/>
</dbReference>
<feature type="transmembrane region" description="Helical" evidence="8">
    <location>
        <begin position="1369"/>
        <end position="1389"/>
    </location>
</feature>
<feature type="domain" description="Cyclic nucleotide-binding" evidence="9">
    <location>
        <begin position="693"/>
        <end position="807"/>
    </location>
</feature>
<dbReference type="SMART" id="SM00100">
    <property type="entry name" value="cNMP"/>
    <property type="match status" value="3"/>
</dbReference>
<dbReference type="CDD" id="cd00038">
    <property type="entry name" value="CAP_ED"/>
    <property type="match status" value="3"/>
</dbReference>
<dbReference type="Pfam" id="PF07885">
    <property type="entry name" value="Ion_trans_2"/>
    <property type="match status" value="1"/>
</dbReference>
<dbReference type="InterPro" id="IPR050866">
    <property type="entry name" value="CNG_cation_channel"/>
</dbReference>
<dbReference type="GO" id="GO:0016020">
    <property type="term" value="C:membrane"/>
    <property type="evidence" value="ECO:0007669"/>
    <property type="project" value="UniProtKB-SubCell"/>
</dbReference>
<dbReference type="InterPro" id="IPR005821">
    <property type="entry name" value="Ion_trans_dom"/>
</dbReference>
<dbReference type="OMA" id="RENWAND"/>
<evidence type="ECO:0000313" key="11">
    <source>
        <dbReference type="Proteomes" id="UP000266841"/>
    </source>
</evidence>
<dbReference type="Pfam" id="PF00520">
    <property type="entry name" value="Ion_trans"/>
    <property type="match status" value="3"/>
</dbReference>
<dbReference type="SUPFAM" id="SSF81324">
    <property type="entry name" value="Voltage-gated potassium channels"/>
    <property type="match status" value="3"/>
</dbReference>
<sequence>CSSLRVRLSIFGLSTATNVDDICPPSEDFADDILGEEMWVAKDTVITDVMDTRVCETSSSIDCDDCPQPIFFTRSVYFLMQTIFTIGYGDTVVPSKASIEMVMSCVFMIFGVFAYALTIANMTSVLANLDVVNMQFRQEQDTLSHWMSVRTIPARLRQRIQAYFSYLSRSQHGMLDDVILRELPDQLAAELAERHIGLLARVPFFDRSRRSQEFLSMVSKVLRRRVFTPGTFVMHQGELQRELIIFSSGKAHILVRGVKEPVGTLLPGDFVGDYALLFGVANQVSCQTADFSEVLALDFASFKLVMDHPRNEQFGFASVGYTFRNSGIDGCNKTIQATKESLRKISSTVSTVTCGGGKGRDKLKDMMEQHSAVSKSFSIPPDSTAHLVWDFFSIFAILFYAIESPIRLASHVRSGNLDSFHTSMVLGYVIDVLFFADMILRSTLYSFSTHEHGKTVVVSDPSAILRRYRSSPKFRIDLLATLPLDILSVWTGGHALFRLTKLLRILQIPMSISSLQTHLDVCLDAKTSETQRSVLLMMLYSLLLVVWCSSGWYALRQDETSLVSVYWTITTLTTVGYGDVTPQDFVETVYALFVGAIGAVFTASIVANITSFFHDAELTDNNYDHQLHCIKRFMDRHRVPAETSKDVAEYFSLVEEEHGGLNEPLLLRDSIPDHLSASFLIHIAEPMVENCDLLADCEPDFLRRIMVSLEQVYVCAQYTVLTSEVPSDRAFFIKQGSVELLVERQDKRLEMLGESEKKTTLLRKLDANDCFAEGCLVERWTSNPFIARTTSESELWTLKRSVFKEILKDFPKSRKLVEQAAAASKGAATTTRRRASVRGALKAAEFVRRKTALYVHPHSHLAQVWFGVLLAAILYSTVVIPFRAAFLENHVMSWDWMLLDYTADTIFFADLIIRAFFLGFHDENNNLQVDRRAILANCLRSEQFKWHLMATVPAETAMLLVPKSRFCPLGPLQAWSCLRLNKLLRSVEVPSLIHKVETSLAHLGVRVPRNGTKVGKLLMVILLLAHLTCCVFFAMANFNQHSAVSGQRENWANDEGLLQPRPSCPGPPVPIDTVNVQYTAVSPHGAVVIAQLEGIVSQLDVTSSLHKLQTSKANVFAQIASLPDHLRVRIQDYYDLLWNSHLGVKGDRLLGYLPISLKADLIRDIVTPYLEDCFFIKDSGLDFQRYIVQSLVLEVYLPGEHLFHAGQQCGTLFFVYKGSVDLQTEAGVKFKTVALCSMFEFSAFMFEPHLCTAVTGTRCETFHLRMDAFLKGLRDFNLEDEFKRYLSVNESVLSSSKAEINKTIQNLSSSKMVKFLNASKTMVKVTKGVFLPNSPGYFGWCLVTFLGCIYYIISIPLKISFATSATSLSAFLLDLLVDTIFVADVYMCLRKLAVKMPSGIMSDPKQFGKHYLETDFRFDRLSLIPLATCAYLFGARGTLYGCARLFQLLRVVRIGKYLGGLVEGINVRSSLDITTASLRIFQIFALIIVLVHLFGCVFHLLGIEDEDSPGETWIVVDGMEDEPSSRRYLRSFYWSLYTITTIGFGSVPVVTIPERILAMATMAIGAVICDAGLTAVLASIISNKDRQAGTNSRRIQCCKLYMETTDVAETLQERILDFYSYTDNSVKNVNEDEILGSLSPSLASEIVQYFCLFPLRSCALFDKYEGGAIYSLIKLMKPYLAVPGECLSRIGSPCDSIFVVTERGSIRTMDAEGFISDAVEGTIVGHAATSANSKRDGSPTHRLRLELISANIKSKGDTYIVVGGVKSRCRPPSSSDGGVSQTMFDKQVAVDTGEYRCKLAVKEWRKRRSELIGTGEVTIPTHRTSMSPSISSVTIASNSGRVMGTIQLKGSLMPLEAGATLSHELTCTSQSYSHLFRLELSDERRLDQVFRAATLPLLDRIPSSLSAAEENSAYQNEDGTDWNLELKFNHVNQTPREGRKASRRKSSIFKL</sequence>
<keyword evidence="4 8" id="KW-1133">Transmembrane helix</keyword>
<dbReference type="EMBL" id="AGNL01048130">
    <property type="protein sequence ID" value="EJK45937.1"/>
    <property type="molecule type" value="Genomic_DNA"/>
</dbReference>
<dbReference type="PANTHER" id="PTHR45638:SF11">
    <property type="entry name" value="CYCLIC NUCLEOTIDE-GATED CATION CHANNEL SUBUNIT A"/>
    <property type="match status" value="1"/>
</dbReference>
<keyword evidence="7" id="KW-1071">Ligand-gated ion channel</keyword>
<feature type="domain" description="Cyclic nucleotide-binding" evidence="9">
    <location>
        <begin position="211"/>
        <end position="306"/>
    </location>
</feature>
<gene>
    <name evidence="10" type="ORF">THAOC_35423</name>
</gene>
<feature type="domain" description="Cyclic nucleotide-binding" evidence="9">
    <location>
        <begin position="1175"/>
        <end position="1222"/>
    </location>
</feature>
<comment type="subcellular location">
    <subcellularLocation>
        <location evidence="1">Membrane</location>
        <topology evidence="1">Multi-pass membrane protein</topology>
    </subcellularLocation>
</comment>
<reference evidence="10 11" key="1">
    <citation type="journal article" date="2012" name="Genome Biol.">
        <title>Genome and low-iron response of an oceanic diatom adapted to chronic iron limitation.</title>
        <authorList>
            <person name="Lommer M."/>
            <person name="Specht M."/>
            <person name="Roy A.S."/>
            <person name="Kraemer L."/>
            <person name="Andreson R."/>
            <person name="Gutowska M.A."/>
            <person name="Wolf J."/>
            <person name="Bergner S.V."/>
            <person name="Schilhabel M.B."/>
            <person name="Klostermeier U.C."/>
            <person name="Beiko R.G."/>
            <person name="Rosenstiel P."/>
            <person name="Hippler M."/>
            <person name="Laroche J."/>
        </authorList>
    </citation>
    <scope>NUCLEOTIDE SEQUENCE [LARGE SCALE GENOMIC DNA]</scope>
    <source>
        <strain evidence="10 11">CCMP1005</strain>
    </source>
</reference>
<organism evidence="10 11">
    <name type="scientific">Thalassiosira oceanica</name>
    <name type="common">Marine diatom</name>
    <dbReference type="NCBI Taxonomy" id="159749"/>
    <lineage>
        <taxon>Eukaryota</taxon>
        <taxon>Sar</taxon>
        <taxon>Stramenopiles</taxon>
        <taxon>Ochrophyta</taxon>
        <taxon>Bacillariophyta</taxon>
        <taxon>Coscinodiscophyceae</taxon>
        <taxon>Thalassiosirophycidae</taxon>
        <taxon>Thalassiosirales</taxon>
        <taxon>Thalassiosiraceae</taxon>
        <taxon>Thalassiosira</taxon>
    </lineage>
</organism>
<keyword evidence="2" id="KW-0813">Transport</keyword>
<feature type="transmembrane region" description="Helical" evidence="8">
    <location>
        <begin position="1017"/>
        <end position="1038"/>
    </location>
</feature>
<dbReference type="PANTHER" id="PTHR45638">
    <property type="entry name" value="CYCLIC NUCLEOTIDE-GATED CATION CHANNEL SUBUNIT A"/>
    <property type="match status" value="1"/>
</dbReference>
<feature type="transmembrane region" description="Helical" evidence="8">
    <location>
        <begin position="561"/>
        <end position="578"/>
    </location>
</feature>
<feature type="transmembrane region" description="Helical" evidence="8">
    <location>
        <begin position="1532"/>
        <end position="1550"/>
    </location>
</feature>
<feature type="non-terminal residue" evidence="10">
    <location>
        <position position="1"/>
    </location>
</feature>
<evidence type="ECO:0000256" key="5">
    <source>
        <dbReference type="ARBA" id="ARBA00023065"/>
    </source>
</evidence>
<dbReference type="InterPro" id="IPR000595">
    <property type="entry name" value="cNMP-bd_dom"/>
</dbReference>
<name>K0RH38_THAOC</name>
<feature type="transmembrane region" description="Helical" evidence="8">
    <location>
        <begin position="534"/>
        <end position="555"/>
    </location>
</feature>
<proteinExistence type="predicted"/>
<feature type="transmembrane region" description="Helical" evidence="8">
    <location>
        <begin position="1480"/>
        <end position="1501"/>
    </location>
</feature>
<evidence type="ECO:0000256" key="4">
    <source>
        <dbReference type="ARBA" id="ARBA00022989"/>
    </source>
</evidence>
<dbReference type="Gene3D" id="2.60.120.10">
    <property type="entry name" value="Jelly Rolls"/>
    <property type="match status" value="3"/>
</dbReference>
<protein>
    <recommendedName>
        <fullName evidence="9">Cyclic nucleotide-binding domain-containing protein</fullName>
    </recommendedName>
</protein>
<keyword evidence="6 8" id="KW-0472">Membrane</keyword>
<dbReference type="Pfam" id="PF00027">
    <property type="entry name" value="cNMP_binding"/>
    <property type="match status" value="2"/>
</dbReference>
<evidence type="ECO:0000259" key="9">
    <source>
        <dbReference type="PROSITE" id="PS50042"/>
    </source>
</evidence>
<dbReference type="eggNOG" id="KOG0498">
    <property type="taxonomic scope" value="Eukaryota"/>
</dbReference>
<dbReference type="OrthoDB" id="421226at2759"/>
<evidence type="ECO:0000256" key="3">
    <source>
        <dbReference type="ARBA" id="ARBA00022692"/>
    </source>
</evidence>
<feature type="transmembrane region" description="Helical" evidence="8">
    <location>
        <begin position="590"/>
        <end position="613"/>
    </location>
</feature>
<keyword evidence="3 8" id="KW-0812">Transmembrane</keyword>
<evidence type="ECO:0000256" key="1">
    <source>
        <dbReference type="ARBA" id="ARBA00004141"/>
    </source>
</evidence>